<feature type="compositionally biased region" description="Low complexity" evidence="1">
    <location>
        <begin position="125"/>
        <end position="165"/>
    </location>
</feature>
<feature type="region of interest" description="Disordered" evidence="1">
    <location>
        <begin position="120"/>
        <end position="165"/>
    </location>
</feature>
<evidence type="ECO:0000256" key="1">
    <source>
        <dbReference type="SAM" id="MobiDB-lite"/>
    </source>
</evidence>
<proteinExistence type="predicted"/>
<reference evidence="2 3" key="1">
    <citation type="submission" date="2014-05" db="EMBL/GenBank/DDBJ databases">
        <title>Draft Genome Sequence of Nitratireductor basaltis Strain UMTGB225, A Marine Bacterium Isolated from Green Barrel Tunicate.</title>
        <authorList>
            <person name="Gan H.Y."/>
        </authorList>
    </citation>
    <scope>NUCLEOTIDE SEQUENCE [LARGE SCALE GENOMIC DNA]</scope>
    <source>
        <strain evidence="2 3">UMTGB225</strain>
    </source>
</reference>
<dbReference type="AlphaFoldDB" id="A0A084U504"/>
<dbReference type="STRING" id="472175.EL18_03250"/>
<feature type="compositionally biased region" description="Basic and acidic residues" evidence="1">
    <location>
        <begin position="1"/>
        <end position="13"/>
    </location>
</feature>
<feature type="region of interest" description="Disordered" evidence="1">
    <location>
        <begin position="1"/>
        <end position="27"/>
    </location>
</feature>
<gene>
    <name evidence="2" type="ORF">EL18_03250</name>
</gene>
<dbReference type="RefSeq" id="WP_051914400.1">
    <property type="nucleotide sequence ID" value="NZ_JMQM01000003.1"/>
</dbReference>
<dbReference type="EMBL" id="JMQM01000003">
    <property type="protein sequence ID" value="KFB08040.1"/>
    <property type="molecule type" value="Genomic_DNA"/>
</dbReference>
<accession>A0A084U504</accession>
<sequence length="165" mass="16547">MVDSTRTTEELKTKASQTVGAAQAEVEKRAEGAKSSLADEIAGIASALKNASNEFGSDSMQAKTFQQIADGLSGTSDSLRGKSFGEMLNNLNSFARNNPAAFLGGAAALGFVASRFAVASQKNDAQSTTPTQASTPAPASTVSPAAPASPAVSSTTGTTVSGSKP</sequence>
<keyword evidence="3" id="KW-1185">Reference proteome</keyword>
<evidence type="ECO:0008006" key="4">
    <source>
        <dbReference type="Google" id="ProtNLM"/>
    </source>
</evidence>
<dbReference type="PATRIC" id="fig|472175.3.peg.3247"/>
<evidence type="ECO:0000313" key="2">
    <source>
        <dbReference type="EMBL" id="KFB08040.1"/>
    </source>
</evidence>
<name>A0A084U504_9HYPH</name>
<dbReference type="OrthoDB" id="7889162at2"/>
<organism evidence="2 3">
    <name type="scientific">Nitratireductor basaltis</name>
    <dbReference type="NCBI Taxonomy" id="472175"/>
    <lineage>
        <taxon>Bacteria</taxon>
        <taxon>Pseudomonadati</taxon>
        <taxon>Pseudomonadota</taxon>
        <taxon>Alphaproteobacteria</taxon>
        <taxon>Hyphomicrobiales</taxon>
        <taxon>Phyllobacteriaceae</taxon>
        <taxon>Nitratireductor</taxon>
    </lineage>
</organism>
<protein>
    <recommendedName>
        <fullName evidence="4">Nutrient deprivation-induced protein</fullName>
    </recommendedName>
</protein>
<comment type="caution">
    <text evidence="2">The sequence shown here is derived from an EMBL/GenBank/DDBJ whole genome shotgun (WGS) entry which is preliminary data.</text>
</comment>
<evidence type="ECO:0000313" key="3">
    <source>
        <dbReference type="Proteomes" id="UP000053675"/>
    </source>
</evidence>
<dbReference type="Proteomes" id="UP000053675">
    <property type="component" value="Unassembled WGS sequence"/>
</dbReference>